<dbReference type="EMBL" id="LAZR01003751">
    <property type="protein sequence ID" value="KKN15062.1"/>
    <property type="molecule type" value="Genomic_DNA"/>
</dbReference>
<comment type="caution">
    <text evidence="1">The sequence shown here is derived from an EMBL/GenBank/DDBJ whole genome shotgun (WGS) entry which is preliminary data.</text>
</comment>
<name>A0A0F9NSU0_9ZZZZ</name>
<reference evidence="1" key="1">
    <citation type="journal article" date="2015" name="Nature">
        <title>Complex archaea that bridge the gap between prokaryotes and eukaryotes.</title>
        <authorList>
            <person name="Spang A."/>
            <person name="Saw J.H."/>
            <person name="Jorgensen S.L."/>
            <person name="Zaremba-Niedzwiedzka K."/>
            <person name="Martijn J."/>
            <person name="Lind A.E."/>
            <person name="van Eijk R."/>
            <person name="Schleper C."/>
            <person name="Guy L."/>
            <person name="Ettema T.J."/>
        </authorList>
    </citation>
    <scope>NUCLEOTIDE SEQUENCE</scope>
</reference>
<proteinExistence type="predicted"/>
<dbReference type="AlphaFoldDB" id="A0A0F9NSU0"/>
<protein>
    <submittedName>
        <fullName evidence="1">Uncharacterized protein</fullName>
    </submittedName>
</protein>
<gene>
    <name evidence="1" type="ORF">LCGC14_0989950</name>
</gene>
<organism evidence="1">
    <name type="scientific">marine sediment metagenome</name>
    <dbReference type="NCBI Taxonomy" id="412755"/>
    <lineage>
        <taxon>unclassified sequences</taxon>
        <taxon>metagenomes</taxon>
        <taxon>ecological metagenomes</taxon>
    </lineage>
</organism>
<accession>A0A0F9NSU0</accession>
<evidence type="ECO:0000313" key="1">
    <source>
        <dbReference type="EMBL" id="KKN15062.1"/>
    </source>
</evidence>
<sequence>MRVGSLFSGIGGLDLLSTDVSAARIKSNEPFAHERHGNFFQLGMPECVFLGCADDEVFGAVVVLIEVDVMNHFALGEWAAPLASGYKGMFCDIASSFGIGVIWLKDVVIAVAEGGTFAPLSLGTSHQDSSTLPATISWPPLVTFSCYPRRDAHLLHCSPDDMLGSSVFNGDLSLRHSQGNVAVDQFLLSEGDAVEILIAHAGIITDASASVQIGGGSLCR</sequence>